<dbReference type="GO" id="GO:0005576">
    <property type="term" value="C:extracellular region"/>
    <property type="evidence" value="ECO:0007669"/>
    <property type="project" value="InterPro"/>
</dbReference>
<keyword evidence="3" id="KW-0472">Membrane</keyword>
<evidence type="ECO:0000256" key="1">
    <source>
        <dbReference type="ARBA" id="ARBA00022729"/>
    </source>
</evidence>
<evidence type="ECO:0000256" key="3">
    <source>
        <dbReference type="SAM" id="Phobius"/>
    </source>
</evidence>
<dbReference type="InterPro" id="IPR005877">
    <property type="entry name" value="YSIRK_signal_dom"/>
</dbReference>
<keyword evidence="3" id="KW-1133">Transmembrane helix</keyword>
<feature type="domain" description="G5" evidence="4">
    <location>
        <begin position="864"/>
        <end position="945"/>
    </location>
</feature>
<evidence type="ECO:0000259" key="4">
    <source>
        <dbReference type="PROSITE" id="PS51109"/>
    </source>
</evidence>
<keyword evidence="1" id="KW-0732">Signal</keyword>
<evidence type="ECO:0000313" key="6">
    <source>
        <dbReference type="Proteomes" id="UP000019426"/>
    </source>
</evidence>
<feature type="region of interest" description="Disordered" evidence="2">
    <location>
        <begin position="1072"/>
        <end position="1130"/>
    </location>
</feature>
<organism evidence="5 6">
    <name type="scientific">Clostridium bornimense</name>
    <dbReference type="NCBI Taxonomy" id="1216932"/>
    <lineage>
        <taxon>Bacteria</taxon>
        <taxon>Bacillati</taxon>
        <taxon>Bacillota</taxon>
        <taxon>Clostridia</taxon>
        <taxon>Eubacteriales</taxon>
        <taxon>Clostridiaceae</taxon>
        <taxon>Clostridium</taxon>
    </lineage>
</organism>
<dbReference type="EMBL" id="HG917868">
    <property type="protein sequence ID" value="CDM68936.1"/>
    <property type="molecule type" value="Genomic_DNA"/>
</dbReference>
<dbReference type="InterPro" id="IPR011505">
    <property type="entry name" value="Peptidase_M26_C_dom"/>
</dbReference>
<dbReference type="GO" id="GO:0004222">
    <property type="term" value="F:metalloendopeptidase activity"/>
    <property type="evidence" value="ECO:0007669"/>
    <property type="project" value="InterPro"/>
</dbReference>
<dbReference type="Proteomes" id="UP000019426">
    <property type="component" value="Chromosome M2/40_rep1"/>
</dbReference>
<sequence>MKELLQKKKNEKRVIKYALRKSTVGLVSVALSVSLISPVVVSAASLVQSSKEVSNERNTDGDPLKIGTASIDSLITSEEADKIINEVFDALNDIKYEDLYDSLNAYERFEDINNVTNKLKNELGRDPKPEEIKEAIKTLYMTRLDLESSFNKVKANLRTDLKKIITNSTYAEAKYILRYKTNILLALTYLEKQYSFTFGNESAKDLILYNAGLKGPRYNALDNVIGIGNLTYSDLELKNNIRTYTNQIAPITGEDNILDFIEKAVEKYTSEKSAADWFKKTSKAWIVEGDNKYGETSIYNKMSRDERLKSHLIPLLSVSDKSIYAISTMSTVTYGLVDTYFDNKDNITMDDLRDDLEKTAKKQQAFIDFWYRISKVNNKLLEEKNIIVIDSLLDYGKASNMETLWSEETGSTALTGVREFITPLGFYTTYMFADGQAGTDDCINLFLSKSLTDRGQETYTHELTHLLDNKVLLNGYGRRSGKGAEAFARGLFESINNNGGSLIREPIFNLNLSYELGDERIQNKSPERFNTEDDMQQYMQGLMDVIYTLDYVEAQSSLKQTAEDKTVLYNQISLTPDAKKPGIVNDTFQSISKETAESLKTIDDLIDKNIVSGRLAFQGILTTGTAEDNGYYVVPLFNPIYAAMQNNSGAVGDITFKRNAYELLAQYGYSDGMVAYISDQYPNDEEALKAILDAKYNGDLAAFKKDMFAIRISKLSKLKQTDVFADYQELQEKMDKAVKTDLDTMKKNKQYNININQGVNAVSTLKNEILQYYLKSTDDFKTSIYKDIVIGEKKEVTENIIPSTIINKTDDTLWEDETRIEKGTDGVERVTKVWRTEDGIVVGQPNVTTEIIQEMKPTVIYKGTKKIEGEIVTVDDNVKIPIKVIEKEDPNLYVGETRTELGEEGIKKVTTVQKTEKGNPVGDPVVTEEVIKEMKPTIIYKGTMKKPEISLSQSTFVYDKNSTDIESMILNSIVLDDDLLYIGIQIIGEVPTTSGRHDITIRLLRRDGITCDVEVNIAIVSAPVTTPEISKPDSNSTNMPNDDILDKVSNTVVNSEVKNTIVNTVVNKENKVDTNNNTVDESANISSDINVDEEKDISNESETAEVKESTTYSEKNSTENSFKENDTSEDKESSKTLIYVGIGLIVSLLLGSLIKIFKRNGK</sequence>
<dbReference type="GO" id="GO:0008270">
    <property type="term" value="F:zinc ion binding"/>
    <property type="evidence" value="ECO:0007669"/>
    <property type="project" value="InterPro"/>
</dbReference>
<dbReference type="SMART" id="SM01208">
    <property type="entry name" value="G5"/>
    <property type="match status" value="2"/>
</dbReference>
<reference evidence="5 6" key="1">
    <citation type="submission" date="2013-11" db="EMBL/GenBank/DDBJ databases">
        <title>Complete genome sequence of Clostridum sp. M2/40.</title>
        <authorList>
            <person name="Wibberg D."/>
            <person name="Puehler A."/>
            <person name="Schlueter A."/>
        </authorList>
    </citation>
    <scope>NUCLEOTIDE SEQUENCE [LARGE SCALE GENOMIC DNA]</scope>
    <source>
        <strain evidence="6">M2/40</strain>
    </source>
</reference>
<gene>
    <name evidence="5" type="ORF">CM240_1778</name>
</gene>
<feature type="compositionally biased region" description="Low complexity" evidence="2">
    <location>
        <begin position="1072"/>
        <end position="1081"/>
    </location>
</feature>
<protein>
    <recommendedName>
        <fullName evidence="4">G5 domain-containing protein</fullName>
    </recommendedName>
</protein>
<dbReference type="AlphaFoldDB" id="W6RW92"/>
<dbReference type="Pfam" id="PF07501">
    <property type="entry name" value="G5"/>
    <property type="match status" value="2"/>
</dbReference>
<feature type="transmembrane region" description="Helical" evidence="3">
    <location>
        <begin position="1137"/>
        <end position="1157"/>
    </location>
</feature>
<dbReference type="PATRIC" id="fig|1216932.3.peg.1773"/>
<dbReference type="OrthoDB" id="3268660at2"/>
<dbReference type="InterPro" id="IPR011098">
    <property type="entry name" value="G5_dom"/>
</dbReference>
<feature type="compositionally biased region" description="Polar residues" evidence="2">
    <location>
        <begin position="1109"/>
        <end position="1120"/>
    </location>
</feature>
<dbReference type="RefSeq" id="WP_044038469.1">
    <property type="nucleotide sequence ID" value="NZ_HG917868.1"/>
</dbReference>
<dbReference type="PROSITE" id="PS51109">
    <property type="entry name" value="G5"/>
    <property type="match status" value="2"/>
</dbReference>
<dbReference type="HOGENOM" id="CLU_275054_0_0_9"/>
<keyword evidence="6" id="KW-1185">Reference proteome</keyword>
<feature type="compositionally biased region" description="Basic and acidic residues" evidence="2">
    <location>
        <begin position="1121"/>
        <end position="1130"/>
    </location>
</feature>
<dbReference type="KEGG" id="clt:CM240_1778"/>
<dbReference type="Pfam" id="PF07580">
    <property type="entry name" value="Peptidase_M26_C"/>
    <property type="match status" value="1"/>
</dbReference>
<evidence type="ECO:0000256" key="2">
    <source>
        <dbReference type="SAM" id="MobiDB-lite"/>
    </source>
</evidence>
<name>W6RW92_9CLOT</name>
<dbReference type="Gene3D" id="2.20.230.10">
    <property type="entry name" value="Resuscitation-promoting factor rpfb"/>
    <property type="match status" value="2"/>
</dbReference>
<dbReference type="NCBIfam" id="TIGR01168">
    <property type="entry name" value="YSIRK_signal"/>
    <property type="match status" value="1"/>
</dbReference>
<proteinExistence type="predicted"/>
<dbReference type="eggNOG" id="COG0810">
    <property type="taxonomic scope" value="Bacteria"/>
</dbReference>
<accession>W6RW92</accession>
<dbReference type="STRING" id="1216932.CM240_1778"/>
<keyword evidence="3" id="KW-0812">Transmembrane</keyword>
<evidence type="ECO:0000313" key="5">
    <source>
        <dbReference type="EMBL" id="CDM68936.1"/>
    </source>
</evidence>
<feature type="domain" description="G5" evidence="4">
    <location>
        <begin position="786"/>
        <end position="866"/>
    </location>
</feature>